<sequence>MIPDDTNIKAANMPNANSLILIVDDEPDNLHVLSNLLRHKYRVKAAISSKKALEIAQEYPQPDLILLDVVMPEIDGYTLCRYLKKMPSTKNIPIIFVTTKGSVEDEQVGLEAGAVDYITKPISPPIVQARIQTHLFIANQNRLLEHKVSERTRELEQTRLQIIRRLGRAAEFKDNETGFHVIRMSYYSRLMAEAITKNPMWSNLIFQAAPMHDIGKIGIPDHILLKTGKLTNDEWQIMQKHPQFGASILGDDDGSDLLHLAKEIALGHHEKWDGTGYPNQLKGKEIPLSARIVAIADVFDALTTARPYKDAWSVVDAVEYIEKNAGKHFDPALVKVFKEQLPAMLRIRTTYSEEKGRARLSA</sequence>
<dbReference type="InterPro" id="IPR003607">
    <property type="entry name" value="HD/PDEase_dom"/>
</dbReference>
<keyword evidence="1" id="KW-0597">Phosphoprotein</keyword>
<protein>
    <submittedName>
        <fullName evidence="4">HD domain-containing phosphohydrolase</fullName>
    </submittedName>
</protein>
<dbReference type="CDD" id="cd19920">
    <property type="entry name" value="REC_PA4781-like"/>
    <property type="match status" value="1"/>
</dbReference>
<evidence type="ECO:0000256" key="1">
    <source>
        <dbReference type="PROSITE-ProRule" id="PRU00169"/>
    </source>
</evidence>
<name>A0ABV7HH13_9GAMM</name>
<dbReference type="PANTHER" id="PTHR45228">
    <property type="entry name" value="CYCLIC DI-GMP PHOSPHODIESTERASE TM_0186-RELATED"/>
    <property type="match status" value="1"/>
</dbReference>
<dbReference type="SMART" id="SM00471">
    <property type="entry name" value="HDc"/>
    <property type="match status" value="1"/>
</dbReference>
<dbReference type="PROSITE" id="PS51832">
    <property type="entry name" value="HD_GYP"/>
    <property type="match status" value="1"/>
</dbReference>
<dbReference type="RefSeq" id="WP_386718908.1">
    <property type="nucleotide sequence ID" value="NZ_JBHRSZ010000004.1"/>
</dbReference>
<dbReference type="InterPro" id="IPR052020">
    <property type="entry name" value="Cyclic_di-GMP/3'3'-cGAMP_PDE"/>
</dbReference>
<keyword evidence="5" id="KW-1185">Reference proteome</keyword>
<evidence type="ECO:0000259" key="2">
    <source>
        <dbReference type="PROSITE" id="PS50110"/>
    </source>
</evidence>
<dbReference type="PROSITE" id="PS50110">
    <property type="entry name" value="RESPONSE_REGULATORY"/>
    <property type="match status" value="1"/>
</dbReference>
<dbReference type="CDD" id="cd00077">
    <property type="entry name" value="HDc"/>
    <property type="match status" value="1"/>
</dbReference>
<evidence type="ECO:0000313" key="5">
    <source>
        <dbReference type="Proteomes" id="UP001595476"/>
    </source>
</evidence>
<dbReference type="PANTHER" id="PTHR45228:SF5">
    <property type="entry name" value="CYCLIC DI-GMP PHOSPHODIESTERASE VC_1348-RELATED"/>
    <property type="match status" value="1"/>
</dbReference>
<dbReference type="Gene3D" id="1.10.3210.10">
    <property type="entry name" value="Hypothetical protein af1432"/>
    <property type="match status" value="1"/>
</dbReference>
<comment type="caution">
    <text evidence="4">The sequence shown here is derived from an EMBL/GenBank/DDBJ whole genome shotgun (WGS) entry which is preliminary data.</text>
</comment>
<proteinExistence type="predicted"/>
<gene>
    <name evidence="4" type="ORF">ACFOEK_08080</name>
</gene>
<dbReference type="InterPro" id="IPR011006">
    <property type="entry name" value="CheY-like_superfamily"/>
</dbReference>
<feature type="domain" description="Response regulatory" evidence="2">
    <location>
        <begin position="19"/>
        <end position="135"/>
    </location>
</feature>
<dbReference type="InterPro" id="IPR001789">
    <property type="entry name" value="Sig_transdc_resp-reg_receiver"/>
</dbReference>
<feature type="domain" description="HD-GYP" evidence="3">
    <location>
        <begin position="155"/>
        <end position="353"/>
    </location>
</feature>
<dbReference type="InterPro" id="IPR037522">
    <property type="entry name" value="HD_GYP_dom"/>
</dbReference>
<dbReference type="Pfam" id="PF13487">
    <property type="entry name" value="HD_5"/>
    <property type="match status" value="1"/>
</dbReference>
<evidence type="ECO:0000259" key="3">
    <source>
        <dbReference type="PROSITE" id="PS51832"/>
    </source>
</evidence>
<feature type="modified residue" description="4-aspartylphosphate" evidence="1">
    <location>
        <position position="68"/>
    </location>
</feature>
<accession>A0ABV7HH13</accession>
<dbReference type="SUPFAM" id="SSF109604">
    <property type="entry name" value="HD-domain/PDEase-like"/>
    <property type="match status" value="1"/>
</dbReference>
<dbReference type="Proteomes" id="UP001595476">
    <property type="component" value="Unassembled WGS sequence"/>
</dbReference>
<organism evidence="4 5">
    <name type="scientific">Litoribrevibacter euphylliae</name>
    <dbReference type="NCBI Taxonomy" id="1834034"/>
    <lineage>
        <taxon>Bacteria</taxon>
        <taxon>Pseudomonadati</taxon>
        <taxon>Pseudomonadota</taxon>
        <taxon>Gammaproteobacteria</taxon>
        <taxon>Oceanospirillales</taxon>
        <taxon>Oceanospirillaceae</taxon>
        <taxon>Litoribrevibacter</taxon>
    </lineage>
</organism>
<dbReference type="SUPFAM" id="SSF52172">
    <property type="entry name" value="CheY-like"/>
    <property type="match status" value="1"/>
</dbReference>
<dbReference type="Gene3D" id="3.40.50.2300">
    <property type="match status" value="1"/>
</dbReference>
<dbReference type="Pfam" id="PF00072">
    <property type="entry name" value="Response_reg"/>
    <property type="match status" value="1"/>
</dbReference>
<reference evidence="5" key="1">
    <citation type="journal article" date="2019" name="Int. J. Syst. Evol. Microbiol.">
        <title>The Global Catalogue of Microorganisms (GCM) 10K type strain sequencing project: providing services to taxonomists for standard genome sequencing and annotation.</title>
        <authorList>
            <consortium name="The Broad Institute Genomics Platform"/>
            <consortium name="The Broad Institute Genome Sequencing Center for Infectious Disease"/>
            <person name="Wu L."/>
            <person name="Ma J."/>
        </authorList>
    </citation>
    <scope>NUCLEOTIDE SEQUENCE [LARGE SCALE GENOMIC DNA]</scope>
    <source>
        <strain evidence="5">KCTC 52438</strain>
    </source>
</reference>
<dbReference type="EMBL" id="JBHRSZ010000004">
    <property type="protein sequence ID" value="MFC3150982.1"/>
    <property type="molecule type" value="Genomic_DNA"/>
</dbReference>
<dbReference type="SMART" id="SM00448">
    <property type="entry name" value="REC"/>
    <property type="match status" value="1"/>
</dbReference>
<evidence type="ECO:0000313" key="4">
    <source>
        <dbReference type="EMBL" id="MFC3150982.1"/>
    </source>
</evidence>